<dbReference type="PANTHER" id="PTHR28202">
    <property type="entry name" value="ASSEMBLY FACTOR CBP4"/>
    <property type="match status" value="1"/>
</dbReference>
<evidence type="ECO:0000256" key="8">
    <source>
        <dbReference type="ARBA" id="ARBA00023186"/>
    </source>
</evidence>
<comment type="function">
    <text evidence="9 11">Essential for the assembly of ubiquinol-cytochrome c reductase. It has a direct effect on the correct occurrence of the Rieske protein, core 4, core 5 and apocytochrome b.</text>
</comment>
<evidence type="ECO:0000313" key="13">
    <source>
        <dbReference type="EMBL" id="KMU75369.1"/>
    </source>
</evidence>
<keyword evidence="4 11" id="KW-0999">Mitochondrion inner membrane</keyword>
<evidence type="ECO:0000256" key="9">
    <source>
        <dbReference type="ARBA" id="ARBA00025413"/>
    </source>
</evidence>
<evidence type="ECO:0000256" key="1">
    <source>
        <dbReference type="ARBA" id="ARBA00004434"/>
    </source>
</evidence>
<feature type="region of interest" description="Disordered" evidence="12">
    <location>
        <begin position="88"/>
        <end position="111"/>
    </location>
</feature>
<gene>
    <name evidence="13" type="ORF">CISG_04788</name>
</gene>
<keyword evidence="3" id="KW-0812">Transmembrane</keyword>
<evidence type="ECO:0000256" key="5">
    <source>
        <dbReference type="ARBA" id="ARBA00022989"/>
    </source>
</evidence>
<keyword evidence="8 11" id="KW-0143">Chaperone</keyword>
<evidence type="ECO:0000256" key="10">
    <source>
        <dbReference type="ARBA" id="ARBA00031521"/>
    </source>
</evidence>
<evidence type="ECO:0000256" key="2">
    <source>
        <dbReference type="ARBA" id="ARBA00006780"/>
    </source>
</evidence>
<dbReference type="GO" id="GO:0005743">
    <property type="term" value="C:mitochondrial inner membrane"/>
    <property type="evidence" value="ECO:0007669"/>
    <property type="project" value="UniProtKB-SubCell"/>
</dbReference>
<reference evidence="14" key="1">
    <citation type="journal article" date="2010" name="Genome Res.">
        <title>Population genomic sequencing of Coccidioides fungi reveals recent hybridization and transposon control.</title>
        <authorList>
            <person name="Neafsey D.E."/>
            <person name="Barker B.M."/>
            <person name="Sharpton T.J."/>
            <person name="Stajich J.E."/>
            <person name="Park D.J."/>
            <person name="Whiston E."/>
            <person name="Hung C.-Y."/>
            <person name="McMahan C."/>
            <person name="White J."/>
            <person name="Sykes S."/>
            <person name="Heiman D."/>
            <person name="Young S."/>
            <person name="Zeng Q."/>
            <person name="Abouelleil A."/>
            <person name="Aftuck L."/>
            <person name="Bessette D."/>
            <person name="Brown A."/>
            <person name="FitzGerald M."/>
            <person name="Lui A."/>
            <person name="Macdonald J.P."/>
            <person name="Priest M."/>
            <person name="Orbach M.J."/>
            <person name="Galgiani J.N."/>
            <person name="Kirkland T.N."/>
            <person name="Cole G.T."/>
            <person name="Birren B.W."/>
            <person name="Henn M.R."/>
            <person name="Taylor J.W."/>
            <person name="Rounsley S.D."/>
        </authorList>
    </citation>
    <scope>NUCLEOTIDE SEQUENCE [LARGE SCALE GENOMIC DNA]</scope>
    <source>
        <strain evidence="14">RMSCC 3703</strain>
    </source>
</reference>
<protein>
    <recommendedName>
        <fullName evidence="10 11">Cytochrome b mRNA-processing protein 4</fullName>
    </recommendedName>
</protein>
<organism evidence="13 14">
    <name type="scientific">Coccidioides immitis RMSCC 3703</name>
    <dbReference type="NCBI Taxonomy" id="454286"/>
    <lineage>
        <taxon>Eukaryota</taxon>
        <taxon>Fungi</taxon>
        <taxon>Dikarya</taxon>
        <taxon>Ascomycota</taxon>
        <taxon>Pezizomycotina</taxon>
        <taxon>Eurotiomycetes</taxon>
        <taxon>Eurotiomycetidae</taxon>
        <taxon>Onygenales</taxon>
        <taxon>Onygenaceae</taxon>
        <taxon>Coccidioides</taxon>
    </lineage>
</organism>
<keyword evidence="7" id="KW-0472">Membrane</keyword>
<evidence type="ECO:0000256" key="4">
    <source>
        <dbReference type="ARBA" id="ARBA00022792"/>
    </source>
</evidence>
<comment type="similarity">
    <text evidence="2 11">Belongs to the CBP4 family.</text>
</comment>
<dbReference type="GO" id="GO:0034551">
    <property type="term" value="P:mitochondrial respiratory chain complex III assembly"/>
    <property type="evidence" value="ECO:0007669"/>
    <property type="project" value="TreeGrafter"/>
</dbReference>
<comment type="subcellular location">
    <subcellularLocation>
        <location evidence="1 11">Mitochondrion inner membrane</location>
        <topology evidence="1 11">Single-pass membrane protein</topology>
    </subcellularLocation>
</comment>
<dbReference type="EMBL" id="DS268139">
    <property type="protein sequence ID" value="KMU75369.1"/>
    <property type="molecule type" value="Genomic_DNA"/>
</dbReference>
<evidence type="ECO:0000256" key="11">
    <source>
        <dbReference type="RuleBase" id="RU368005"/>
    </source>
</evidence>
<name>A0A0J8QRN8_COCIT</name>
<evidence type="ECO:0000256" key="7">
    <source>
        <dbReference type="ARBA" id="ARBA00023136"/>
    </source>
</evidence>
<evidence type="ECO:0000256" key="3">
    <source>
        <dbReference type="ARBA" id="ARBA00022692"/>
    </source>
</evidence>
<accession>A0A0J8QRN8</accession>
<evidence type="ECO:0000256" key="12">
    <source>
        <dbReference type="SAM" id="MobiDB-lite"/>
    </source>
</evidence>
<sequence length="128" mass="14867">MGSAWKWTKMITVGAVVCVGGPMFVNYVRPTEEELFQRFNPELQKRNLANRDKRQQEFDEFVTKLKEYSKSDKPIWVVAKEAEELQKKQQRVSRPCREESSRRNSHGQANAIIIKRGLAPRKTPFTVG</sequence>
<dbReference type="InterPro" id="IPR012420">
    <property type="entry name" value="Cbp4"/>
</dbReference>
<evidence type="ECO:0000256" key="6">
    <source>
        <dbReference type="ARBA" id="ARBA00023128"/>
    </source>
</evidence>
<dbReference type="OrthoDB" id="5576752at2759"/>
<evidence type="ECO:0000313" key="14">
    <source>
        <dbReference type="Proteomes" id="UP000054559"/>
    </source>
</evidence>
<keyword evidence="5" id="KW-1133">Transmembrane helix</keyword>
<proteinExistence type="inferred from homology"/>
<dbReference type="AlphaFoldDB" id="A0A0J8QRN8"/>
<keyword evidence="6 11" id="KW-0496">Mitochondrion</keyword>
<dbReference type="PANTHER" id="PTHR28202:SF1">
    <property type="entry name" value="ASSEMBLY FACTOR CBP4"/>
    <property type="match status" value="1"/>
</dbReference>
<dbReference type="Pfam" id="PF07960">
    <property type="entry name" value="CBP4"/>
    <property type="match status" value="1"/>
</dbReference>
<dbReference type="Proteomes" id="UP000054559">
    <property type="component" value="Unassembled WGS sequence"/>
</dbReference>